<sequence length="80" mass="9081">MSDAGSAASDSFTRFYRQEERSAVERPVTQDLSWEPGSLRSDYDEDNYKIAASVKVWGLNGNTIFEDMRKQIAEIKDEGN</sequence>
<proteinExistence type="predicted"/>
<gene>
    <name evidence="1" type="ORF">BN851_0063300</name>
</gene>
<dbReference type="AlphaFoldDB" id="A0A096PF00"/>
<reference evidence="1" key="1">
    <citation type="submission" date="2013-05" db="EMBL/GenBank/DDBJ databases">
        <title>Draft genome sequences of six wheat associated Fusarium spp. isolates.</title>
        <authorList>
            <person name="Moolhuijzen P.M."/>
            <person name="Manners J.M."/>
            <person name="Wilcox S."/>
            <person name="Bellgard M.I."/>
            <person name="Gardiner D.M."/>
        </authorList>
    </citation>
    <scope>NUCLEOTIDE SEQUENCE</scope>
    <source>
        <strain evidence="1">CS5907</strain>
        <strain evidence="1">CS5907</strain>
    </source>
</reference>
<protein>
    <submittedName>
        <fullName evidence="1">WGS project CBMG000000000 data, contig CS5907-c001134</fullName>
    </submittedName>
</protein>
<comment type="caution">
    <text evidence="1">The sequence shown here is derived from an EMBL/GenBank/DDBJ whole genome shotgun (WGS) entry which is preliminary data.</text>
</comment>
<organism evidence="1">
    <name type="scientific">Fusarium acuminatum CS5907</name>
    <dbReference type="NCBI Taxonomy" id="1318461"/>
    <lineage>
        <taxon>Eukaryota</taxon>
        <taxon>Fungi</taxon>
        <taxon>Dikarya</taxon>
        <taxon>Ascomycota</taxon>
        <taxon>Pezizomycotina</taxon>
        <taxon>Sordariomycetes</taxon>
        <taxon>Hypocreomycetidae</taxon>
        <taxon>Hypocreales</taxon>
        <taxon>Nectriaceae</taxon>
        <taxon>Fusarium</taxon>
        <taxon>Fusarium tricinctum species complex</taxon>
    </lineage>
</organism>
<evidence type="ECO:0000313" key="1">
    <source>
        <dbReference type="EMBL" id="CEG03509.1"/>
    </source>
</evidence>
<dbReference type="EMBL" id="CBMG010001132">
    <property type="protein sequence ID" value="CEG03509.1"/>
    <property type="molecule type" value="Genomic_DNA"/>
</dbReference>
<accession>A0A096PF00</accession>
<name>A0A096PF00_9HYPO</name>